<dbReference type="GO" id="GO:0004674">
    <property type="term" value="F:protein serine/threonine kinase activity"/>
    <property type="evidence" value="ECO:0007669"/>
    <property type="project" value="InterPro"/>
</dbReference>
<evidence type="ECO:0000313" key="5">
    <source>
        <dbReference type="Proteomes" id="UP001152797"/>
    </source>
</evidence>
<dbReference type="GO" id="GO:0005524">
    <property type="term" value="F:ATP binding"/>
    <property type="evidence" value="ECO:0007669"/>
    <property type="project" value="InterPro"/>
</dbReference>
<feature type="compositionally biased region" description="Polar residues" evidence="1">
    <location>
        <begin position="737"/>
        <end position="757"/>
    </location>
</feature>
<dbReference type="Proteomes" id="UP001152797">
    <property type="component" value="Unassembled WGS sequence"/>
</dbReference>
<dbReference type="InterPro" id="IPR045269">
    <property type="entry name" value="Atg1-like"/>
</dbReference>
<gene>
    <name evidence="3" type="ORF">C1SCF055_LOCUS40620</name>
</gene>
<evidence type="ECO:0000313" key="3">
    <source>
        <dbReference type="EMBL" id="CAI4015815.1"/>
    </source>
</evidence>
<dbReference type="SMART" id="SM00220">
    <property type="entry name" value="S_TKc"/>
    <property type="match status" value="1"/>
</dbReference>
<feature type="region of interest" description="Disordered" evidence="1">
    <location>
        <begin position="487"/>
        <end position="509"/>
    </location>
</feature>
<dbReference type="AlphaFoldDB" id="A0A9P1DT30"/>
<feature type="compositionally biased region" description="Polar residues" evidence="1">
    <location>
        <begin position="677"/>
        <end position="697"/>
    </location>
</feature>
<dbReference type="PANTHER" id="PTHR24348">
    <property type="entry name" value="SERINE/THREONINE-PROTEIN KINASE UNC-51-RELATED"/>
    <property type="match status" value="1"/>
</dbReference>
<dbReference type="InterPro" id="IPR000719">
    <property type="entry name" value="Prot_kinase_dom"/>
</dbReference>
<comment type="caution">
    <text evidence="3">The sequence shown here is derived from an EMBL/GenBank/DDBJ whole genome shotgun (WGS) entry which is preliminary data.</text>
</comment>
<dbReference type="GO" id="GO:0010506">
    <property type="term" value="P:regulation of autophagy"/>
    <property type="evidence" value="ECO:0007669"/>
    <property type="project" value="InterPro"/>
</dbReference>
<dbReference type="Pfam" id="PF00069">
    <property type="entry name" value="Pkinase"/>
    <property type="match status" value="1"/>
</dbReference>
<name>A0A9P1DT30_9DINO</name>
<dbReference type="EMBL" id="CAMXCT010006553">
    <property type="protein sequence ID" value="CAI4015815.1"/>
    <property type="molecule type" value="Genomic_DNA"/>
</dbReference>
<dbReference type="InterPro" id="IPR008271">
    <property type="entry name" value="Ser/Thr_kinase_AS"/>
</dbReference>
<protein>
    <submittedName>
        <fullName evidence="4">Ras-related protein Rab-5A</fullName>
    </submittedName>
</protein>
<reference evidence="4 5" key="2">
    <citation type="submission" date="2024-05" db="EMBL/GenBank/DDBJ databases">
        <authorList>
            <person name="Chen Y."/>
            <person name="Shah S."/>
            <person name="Dougan E. K."/>
            <person name="Thang M."/>
            <person name="Chan C."/>
        </authorList>
    </citation>
    <scope>NUCLEOTIDE SEQUENCE [LARGE SCALE GENOMIC DNA]</scope>
</reference>
<evidence type="ECO:0000256" key="1">
    <source>
        <dbReference type="SAM" id="MobiDB-lite"/>
    </source>
</evidence>
<keyword evidence="5" id="KW-1185">Reference proteome</keyword>
<sequence length="788" mass="86092">MDAQCWLHHVHFGRKSRPKAWRPGGVLPPPGVPRQQALLRLAKRAAEGHPLSLEEMESTSLATDFKSLRVNSSLQQLSLDKAGLVWNGPTETLPVIPLLLADVVYAPVNQRQPRQTIPLATHVVVLAPRPKGEEHREVWLLCVVAKAGLQGLLGRLARRGCLRWDLTDCFKISKSCQGQGGQGAVFSGVNVGPLEPPRMLQESSDMICLESAHNFNDIAAKVWNKDNEESIRQEVCFMQQAGGHPNISVMLGLFCAESPGGQLRWALIMELCPGGDVHQHANGCGLKPHTATEVLFGVLSALIHLHSLRIIHRDVKAENVMINCDHAVLVDFGIAAFLHDAAAMKACVGSPGYAAPEVIQGRPYNEAVDLFSTGVLLYFMLYGKLPFDGTNSKDIMHKTVHCDVIYPEKEAPVSPKLLFLLKQMLEKKPRRRPPARECFKQLCDLSSADSLKSGAFKISLAGLVELGHMEKPADGSLDDVLAKQGQSEKTAPLAVSERSQDSSSLSKTQQVDLAQMPVALGKISTRISQCLMRSVRHVPQFFRNVSDRVASSMSGAPMAPPSHSSLQSLESVESVIAEAVVQRSKTDGAAVASEEQPEQPHARFSQAPPAQLRAQSHQEVQKVRRLHLQPRMKMAEARSPIKVDFSESEDEAPPMVQPRSKMTAEQAVLEAPPVQPRSKSSQASSVQPHTQSYQAQCSPDEMRLPSAKSVEAPPMVQPRSKTTAEQAVLEAPPVQPRSKSSQASSVQPHTQSYQAQCSPDEMRLPPAKSVEARSPIKVDFSESEDEAM</sequence>
<organism evidence="3">
    <name type="scientific">Cladocopium goreaui</name>
    <dbReference type="NCBI Taxonomy" id="2562237"/>
    <lineage>
        <taxon>Eukaryota</taxon>
        <taxon>Sar</taxon>
        <taxon>Alveolata</taxon>
        <taxon>Dinophyceae</taxon>
        <taxon>Suessiales</taxon>
        <taxon>Symbiodiniaceae</taxon>
        <taxon>Cladocopium</taxon>
    </lineage>
</organism>
<dbReference type="InterPro" id="IPR011009">
    <property type="entry name" value="Kinase-like_dom_sf"/>
</dbReference>
<dbReference type="Gene3D" id="1.10.510.10">
    <property type="entry name" value="Transferase(Phosphotransferase) domain 1"/>
    <property type="match status" value="1"/>
</dbReference>
<dbReference type="EMBL" id="CAMXCT030006553">
    <property type="protein sequence ID" value="CAL4803127.1"/>
    <property type="molecule type" value="Genomic_DNA"/>
</dbReference>
<accession>A0A9P1DT30</accession>
<proteinExistence type="predicted"/>
<dbReference type="OrthoDB" id="6513151at2759"/>
<evidence type="ECO:0000313" key="4">
    <source>
        <dbReference type="EMBL" id="CAL4803127.1"/>
    </source>
</evidence>
<dbReference type="EMBL" id="CAMXCT020006553">
    <property type="protein sequence ID" value="CAL1169190.1"/>
    <property type="molecule type" value="Genomic_DNA"/>
</dbReference>
<dbReference type="GO" id="GO:0005737">
    <property type="term" value="C:cytoplasm"/>
    <property type="evidence" value="ECO:0007669"/>
    <property type="project" value="TreeGrafter"/>
</dbReference>
<dbReference type="SUPFAM" id="SSF56112">
    <property type="entry name" value="Protein kinase-like (PK-like)"/>
    <property type="match status" value="1"/>
</dbReference>
<feature type="compositionally biased region" description="Basic and acidic residues" evidence="1">
    <location>
        <begin position="633"/>
        <end position="645"/>
    </location>
</feature>
<feature type="domain" description="Protein kinase" evidence="2">
    <location>
        <begin position="171"/>
        <end position="451"/>
    </location>
</feature>
<evidence type="ECO:0000259" key="2">
    <source>
        <dbReference type="PROSITE" id="PS50011"/>
    </source>
</evidence>
<dbReference type="PROSITE" id="PS50011">
    <property type="entry name" value="PROTEIN_KINASE_DOM"/>
    <property type="match status" value="1"/>
</dbReference>
<dbReference type="PROSITE" id="PS00108">
    <property type="entry name" value="PROTEIN_KINASE_ST"/>
    <property type="match status" value="1"/>
</dbReference>
<feature type="compositionally biased region" description="Basic and acidic residues" evidence="1">
    <location>
        <begin position="770"/>
        <end position="780"/>
    </location>
</feature>
<feature type="region of interest" description="Disordered" evidence="1">
    <location>
        <begin position="586"/>
        <end position="788"/>
    </location>
</feature>
<reference evidence="3" key="1">
    <citation type="submission" date="2022-10" db="EMBL/GenBank/DDBJ databases">
        <authorList>
            <person name="Chen Y."/>
            <person name="Dougan E. K."/>
            <person name="Chan C."/>
            <person name="Rhodes N."/>
            <person name="Thang M."/>
        </authorList>
    </citation>
    <scope>NUCLEOTIDE SEQUENCE</scope>
</reference>